<feature type="transmembrane region" description="Helical" evidence="6">
    <location>
        <begin position="409"/>
        <end position="430"/>
    </location>
</feature>
<dbReference type="RefSeq" id="WP_237444758.1">
    <property type="nucleotide sequence ID" value="NZ_CAKLPX010000002.1"/>
</dbReference>
<comment type="caution">
    <text evidence="8">The sequence shown here is derived from an EMBL/GenBank/DDBJ whole genome shotgun (WGS) entry which is preliminary data.</text>
</comment>
<dbReference type="SUPFAM" id="SSF103473">
    <property type="entry name" value="MFS general substrate transporter"/>
    <property type="match status" value="1"/>
</dbReference>
<dbReference type="InterPro" id="IPR011701">
    <property type="entry name" value="MFS"/>
</dbReference>
<evidence type="ECO:0000256" key="5">
    <source>
        <dbReference type="ARBA" id="ARBA00023136"/>
    </source>
</evidence>
<evidence type="ECO:0000313" key="8">
    <source>
        <dbReference type="EMBL" id="CAH0992062.1"/>
    </source>
</evidence>
<dbReference type="PANTHER" id="PTHR23505:SF79">
    <property type="entry name" value="PROTEIN SPINSTER"/>
    <property type="match status" value="1"/>
</dbReference>
<keyword evidence="3 6" id="KW-0812">Transmembrane</keyword>
<evidence type="ECO:0000256" key="1">
    <source>
        <dbReference type="ARBA" id="ARBA00004141"/>
    </source>
</evidence>
<keyword evidence="4 6" id="KW-1133">Transmembrane helix</keyword>
<feature type="transmembrane region" description="Helical" evidence="6">
    <location>
        <begin position="315"/>
        <end position="333"/>
    </location>
</feature>
<feature type="transmembrane region" description="Helical" evidence="6">
    <location>
        <begin position="241"/>
        <end position="267"/>
    </location>
</feature>
<name>A0ABN8EME9_9GAMM</name>
<feature type="transmembrane region" description="Helical" evidence="6">
    <location>
        <begin position="142"/>
        <end position="164"/>
    </location>
</feature>
<protein>
    <submittedName>
        <fullName evidence="8">L-galactonate transporter</fullName>
    </submittedName>
</protein>
<dbReference type="PANTHER" id="PTHR23505">
    <property type="entry name" value="SPINSTER"/>
    <property type="match status" value="1"/>
</dbReference>
<proteinExistence type="predicted"/>
<gene>
    <name evidence="8" type="primary">lgoT</name>
    <name evidence="8" type="ORF">SIN8267_02177</name>
</gene>
<dbReference type="PROSITE" id="PS50850">
    <property type="entry name" value="MFS"/>
    <property type="match status" value="1"/>
</dbReference>
<keyword evidence="9" id="KW-1185">Reference proteome</keyword>
<feature type="transmembrane region" description="Helical" evidence="6">
    <location>
        <begin position="12"/>
        <end position="29"/>
    </location>
</feature>
<keyword evidence="5 6" id="KW-0472">Membrane</keyword>
<feature type="transmembrane region" description="Helical" evidence="6">
    <location>
        <begin position="376"/>
        <end position="397"/>
    </location>
</feature>
<feature type="domain" description="Major facilitator superfamily (MFS) profile" evidence="7">
    <location>
        <begin position="16"/>
        <end position="434"/>
    </location>
</feature>
<dbReference type="Pfam" id="PF07690">
    <property type="entry name" value="MFS_1"/>
    <property type="match status" value="1"/>
</dbReference>
<dbReference type="Gene3D" id="1.20.1250.20">
    <property type="entry name" value="MFS general substrate transporter like domains"/>
    <property type="match status" value="1"/>
</dbReference>
<dbReference type="Proteomes" id="UP000838100">
    <property type="component" value="Unassembled WGS sequence"/>
</dbReference>
<keyword evidence="2" id="KW-0813">Transport</keyword>
<comment type="subcellular location">
    <subcellularLocation>
        <location evidence="1">Membrane</location>
        <topology evidence="1">Multi-pass membrane protein</topology>
    </subcellularLocation>
</comment>
<dbReference type="EMBL" id="CAKLPX010000002">
    <property type="protein sequence ID" value="CAH0992062.1"/>
    <property type="molecule type" value="Genomic_DNA"/>
</dbReference>
<feature type="transmembrane region" description="Helical" evidence="6">
    <location>
        <begin position="279"/>
        <end position="303"/>
    </location>
</feature>
<dbReference type="InterPro" id="IPR044770">
    <property type="entry name" value="MFS_spinster-like"/>
</dbReference>
<accession>A0ABN8EME9</accession>
<evidence type="ECO:0000256" key="6">
    <source>
        <dbReference type="SAM" id="Phobius"/>
    </source>
</evidence>
<evidence type="ECO:0000256" key="2">
    <source>
        <dbReference type="ARBA" id="ARBA00022448"/>
    </source>
</evidence>
<feature type="transmembrane region" description="Helical" evidence="6">
    <location>
        <begin position="184"/>
        <end position="206"/>
    </location>
</feature>
<evidence type="ECO:0000313" key="9">
    <source>
        <dbReference type="Proteomes" id="UP000838100"/>
    </source>
</evidence>
<dbReference type="CDD" id="cd17328">
    <property type="entry name" value="MFS_spinster_like"/>
    <property type="match status" value="1"/>
</dbReference>
<evidence type="ECO:0000256" key="3">
    <source>
        <dbReference type="ARBA" id="ARBA00022692"/>
    </source>
</evidence>
<sequence length="446" mass="48163">MQHTSSYPSSSAANKALILLFVAYVLSFIDRQILSVLIGPIRQAFDISDFQFSLLHGFAFAIFYTFLGLPIAWAADRFSRKRIITWGIFFWSIATCACALTKSFSGLFIARIGVGVGEAALSPPAHSMMSDYFSPQKLPSAMAFYSLGITIGGGLAYIIGGSVYDYFASMTPLTLPLVGEMAAWQLTFVAVGAPGFVVVLFMGFIAEPKRQGVSADAVVDQPMLETFKELLGYIKQFRRAYLGHIIGVSLLSILGYGTMAWFIEFLLRSFAMAKAESGAIFGTMFIVVGSLGAFAIAAFTRWLGARGYEDASMRIVFIVALAMLIPAVAAPLMPTAQSALIVAGGIIFFQFGYFGVATAALQLITPNQWRAQVSALLLFFTNLIGLALGPTVVAFFTDFVFKSDAKLNYSMALAAAIFAPVAAAVVYSGLKDFRRALAFQQQNLVS</sequence>
<reference evidence="8" key="1">
    <citation type="submission" date="2021-12" db="EMBL/GenBank/DDBJ databases">
        <authorList>
            <person name="Rodrigo-Torres L."/>
            <person name="Arahal R. D."/>
            <person name="Lucena T."/>
        </authorList>
    </citation>
    <scope>NUCLEOTIDE SEQUENCE</scope>
    <source>
        <strain evidence="8">CECT 8267</strain>
    </source>
</reference>
<feature type="transmembrane region" description="Helical" evidence="6">
    <location>
        <begin position="50"/>
        <end position="71"/>
    </location>
</feature>
<dbReference type="InterPro" id="IPR036259">
    <property type="entry name" value="MFS_trans_sf"/>
</dbReference>
<feature type="transmembrane region" description="Helical" evidence="6">
    <location>
        <begin position="339"/>
        <end position="364"/>
    </location>
</feature>
<feature type="transmembrane region" description="Helical" evidence="6">
    <location>
        <begin position="83"/>
        <end position="101"/>
    </location>
</feature>
<dbReference type="InterPro" id="IPR020846">
    <property type="entry name" value="MFS_dom"/>
</dbReference>
<organism evidence="8 9">
    <name type="scientific">Sinobacterium norvegicum</name>
    <dbReference type="NCBI Taxonomy" id="1641715"/>
    <lineage>
        <taxon>Bacteria</taxon>
        <taxon>Pseudomonadati</taxon>
        <taxon>Pseudomonadota</taxon>
        <taxon>Gammaproteobacteria</taxon>
        <taxon>Cellvibrionales</taxon>
        <taxon>Spongiibacteraceae</taxon>
        <taxon>Sinobacterium</taxon>
    </lineage>
</organism>
<evidence type="ECO:0000256" key="4">
    <source>
        <dbReference type="ARBA" id="ARBA00022989"/>
    </source>
</evidence>
<evidence type="ECO:0000259" key="7">
    <source>
        <dbReference type="PROSITE" id="PS50850"/>
    </source>
</evidence>